<feature type="compositionally biased region" description="Polar residues" evidence="1">
    <location>
        <begin position="296"/>
        <end position="330"/>
    </location>
</feature>
<reference evidence="3" key="1">
    <citation type="journal article" date="2023" name="Mol. Phylogenet. Evol.">
        <title>Genome-scale phylogeny and comparative genomics of the fungal order Sordariales.</title>
        <authorList>
            <person name="Hensen N."/>
            <person name="Bonometti L."/>
            <person name="Westerberg I."/>
            <person name="Brannstrom I.O."/>
            <person name="Guillou S."/>
            <person name="Cros-Aarteil S."/>
            <person name="Calhoun S."/>
            <person name="Haridas S."/>
            <person name="Kuo A."/>
            <person name="Mondo S."/>
            <person name="Pangilinan J."/>
            <person name="Riley R."/>
            <person name="LaButti K."/>
            <person name="Andreopoulos B."/>
            <person name="Lipzen A."/>
            <person name="Chen C."/>
            <person name="Yan M."/>
            <person name="Daum C."/>
            <person name="Ng V."/>
            <person name="Clum A."/>
            <person name="Steindorff A."/>
            <person name="Ohm R.A."/>
            <person name="Martin F."/>
            <person name="Silar P."/>
            <person name="Natvig D.O."/>
            <person name="Lalanne C."/>
            <person name="Gautier V."/>
            <person name="Ament-Velasquez S.L."/>
            <person name="Kruys A."/>
            <person name="Hutchinson M.I."/>
            <person name="Powell A.J."/>
            <person name="Barry K."/>
            <person name="Miller A.N."/>
            <person name="Grigoriev I.V."/>
            <person name="Debuchy R."/>
            <person name="Gladieux P."/>
            <person name="Hiltunen Thoren M."/>
            <person name="Johannesson H."/>
        </authorList>
    </citation>
    <scope>NUCLEOTIDE SEQUENCE</scope>
    <source>
        <strain evidence="3">CBS 508.74</strain>
    </source>
</reference>
<dbReference type="EMBL" id="MU853368">
    <property type="protein sequence ID" value="KAK4107866.1"/>
    <property type="molecule type" value="Genomic_DNA"/>
</dbReference>
<evidence type="ECO:0000259" key="2">
    <source>
        <dbReference type="Pfam" id="PF02301"/>
    </source>
</evidence>
<evidence type="ECO:0000313" key="3">
    <source>
        <dbReference type="EMBL" id="KAK4107866.1"/>
    </source>
</evidence>
<evidence type="ECO:0000313" key="4">
    <source>
        <dbReference type="Proteomes" id="UP001302812"/>
    </source>
</evidence>
<feature type="region of interest" description="Disordered" evidence="1">
    <location>
        <begin position="252"/>
        <end position="404"/>
    </location>
</feature>
<comment type="caution">
    <text evidence="3">The sequence shown here is derived from an EMBL/GenBank/DDBJ whole genome shotgun (WGS) entry which is preliminary data.</text>
</comment>
<feature type="region of interest" description="Disordered" evidence="1">
    <location>
        <begin position="463"/>
        <end position="497"/>
    </location>
</feature>
<dbReference type="InterPro" id="IPR003511">
    <property type="entry name" value="HORMA_dom"/>
</dbReference>
<dbReference type="Pfam" id="PF02301">
    <property type="entry name" value="HORMA"/>
    <property type="match status" value="1"/>
</dbReference>
<keyword evidence="4" id="KW-1185">Reference proteome</keyword>
<evidence type="ECO:0000256" key="1">
    <source>
        <dbReference type="SAM" id="MobiDB-lite"/>
    </source>
</evidence>
<dbReference type="GeneID" id="89933847"/>
<feature type="compositionally biased region" description="Basic and acidic residues" evidence="1">
    <location>
        <begin position="522"/>
        <end position="537"/>
    </location>
</feature>
<gene>
    <name evidence="3" type="ORF">N656DRAFT_461163</name>
</gene>
<feature type="domain" description="HORMA" evidence="2">
    <location>
        <begin position="23"/>
        <end position="149"/>
    </location>
</feature>
<feature type="compositionally biased region" description="Polar residues" evidence="1">
    <location>
        <begin position="377"/>
        <end position="396"/>
    </location>
</feature>
<dbReference type="AlphaFoldDB" id="A0AAN6QI53"/>
<feature type="region of interest" description="Disordered" evidence="1">
    <location>
        <begin position="511"/>
        <end position="552"/>
    </location>
</feature>
<dbReference type="RefSeq" id="XP_064665436.1">
    <property type="nucleotide sequence ID" value="XM_064809723.1"/>
</dbReference>
<organism evidence="3 4">
    <name type="scientific">Canariomyces notabilis</name>
    <dbReference type="NCBI Taxonomy" id="2074819"/>
    <lineage>
        <taxon>Eukaryota</taxon>
        <taxon>Fungi</taxon>
        <taxon>Dikarya</taxon>
        <taxon>Ascomycota</taxon>
        <taxon>Pezizomycotina</taxon>
        <taxon>Sordariomycetes</taxon>
        <taxon>Sordariomycetidae</taxon>
        <taxon>Sordariales</taxon>
        <taxon>Chaetomiaceae</taxon>
        <taxon>Canariomyces</taxon>
    </lineage>
</organism>
<accession>A0AAN6QI53</accession>
<feature type="compositionally biased region" description="Polar residues" evidence="1">
    <location>
        <begin position="486"/>
        <end position="497"/>
    </location>
</feature>
<dbReference type="SUPFAM" id="SSF56019">
    <property type="entry name" value="The spindle assembly checkpoint protein mad2"/>
    <property type="match status" value="1"/>
</dbReference>
<sequence length="576" mass="64695">MPKRRTASVRQDALQHAPKRDVQLCKSVFGAAISQILYARRGFPPDYFQVLPLNQLLSRSFEDIIASGSSLQIHDREASRDQSNTVYLRASEDYAVRRFIGILQSDIFPLLESERLVKFRINYLCGEKWKSNCLREYYTITFKYEPDGRCGLDIWRAGTGRQHILKTCSKLWDLGDYLSRLPLWKESTHWTLAFHATERPEDPPIGVWKFDHTEFDDANLSLQQQDDYSYERVAHFNVMPCPLEQNEEVVPETCPDPEHEPSIYDKAQSGEAGRATVGQARKRQKTTQKTAKRVTKLSQSQGRIVTGTQLSPPRTLNTQVKASAQITTNEQSEHELGAKTTRKDTAQSNNETRPTDQVRKRKPKKPLQIFEDLRSSLPPTQLIGESQSLGKTNQPTKTHDGDLGPALAQQQRMNISVPRSISPADLKLLDGISLSSETTSAYGKSPGHTSPQLPQLLRQVRTSQPSAIQRTPMEGTGDPSIRPQHLSVSSAPRNTQWVSWASPPETMLGIVVSDDGEGGETASERDSEPAPDLRETLPRPPTPKADSGITITFSPNTVDRRRMLLYDLPSSDEDDE</sequence>
<dbReference type="Proteomes" id="UP001302812">
    <property type="component" value="Unassembled WGS sequence"/>
</dbReference>
<proteinExistence type="predicted"/>
<reference evidence="3" key="2">
    <citation type="submission" date="2023-05" db="EMBL/GenBank/DDBJ databases">
        <authorList>
            <consortium name="Lawrence Berkeley National Laboratory"/>
            <person name="Steindorff A."/>
            <person name="Hensen N."/>
            <person name="Bonometti L."/>
            <person name="Westerberg I."/>
            <person name="Brannstrom I.O."/>
            <person name="Guillou S."/>
            <person name="Cros-Aarteil S."/>
            <person name="Calhoun S."/>
            <person name="Haridas S."/>
            <person name="Kuo A."/>
            <person name="Mondo S."/>
            <person name="Pangilinan J."/>
            <person name="Riley R."/>
            <person name="Labutti K."/>
            <person name="Andreopoulos B."/>
            <person name="Lipzen A."/>
            <person name="Chen C."/>
            <person name="Yanf M."/>
            <person name="Daum C."/>
            <person name="Ng V."/>
            <person name="Clum A."/>
            <person name="Ohm R."/>
            <person name="Martin F."/>
            <person name="Silar P."/>
            <person name="Natvig D."/>
            <person name="Lalanne C."/>
            <person name="Gautier V."/>
            <person name="Ament-Velasquez S.L."/>
            <person name="Kruys A."/>
            <person name="Hutchinson M.I."/>
            <person name="Powell A.J."/>
            <person name="Barry K."/>
            <person name="Miller A.N."/>
            <person name="Grigoriev I.V."/>
            <person name="Debuchy R."/>
            <person name="Gladieux P."/>
            <person name="Thoren M.H."/>
            <person name="Johannesson H."/>
        </authorList>
    </citation>
    <scope>NUCLEOTIDE SEQUENCE</scope>
    <source>
        <strain evidence="3">CBS 508.74</strain>
    </source>
</reference>
<name>A0AAN6QI53_9PEZI</name>
<protein>
    <recommendedName>
        <fullName evidence="2">HORMA domain-containing protein</fullName>
    </recommendedName>
</protein>
<dbReference type="InterPro" id="IPR036570">
    <property type="entry name" value="HORMA_dom_sf"/>
</dbReference>
<feature type="compositionally biased region" description="Basic residues" evidence="1">
    <location>
        <begin position="280"/>
        <end position="295"/>
    </location>
</feature>
<feature type="compositionally biased region" description="Basic and acidic residues" evidence="1">
    <location>
        <begin position="331"/>
        <end position="345"/>
    </location>
</feature>
<dbReference type="Gene3D" id="3.30.900.10">
    <property type="entry name" value="HORMA domain"/>
    <property type="match status" value="1"/>
</dbReference>